<dbReference type="PANTHER" id="PTHR34262">
    <property type="entry name" value="TRANSMEMBRANE PROTEIN 220"/>
    <property type="match status" value="1"/>
</dbReference>
<sequence length="142" mass="16903">MKVFMKIFNVFFCVVFIVFAGLQYNDPDPYIWMPIYLYAAVLCWLASRKKFYRGAYLIGIVVYLAYATYLFFDKYGVMDWATEHNAENIAQTMKAGKPWIEETREFFGLFILIIVLLINHIYSGQRDMKKQRKQAMKMKKRS</sequence>
<reference evidence="2 3" key="1">
    <citation type="submission" date="2019-09" db="EMBL/GenBank/DDBJ databases">
        <title>Chitinophaga ginsengihumi sp. nov., isolated from soil of ginseng rhizosphere.</title>
        <authorList>
            <person name="Lee J."/>
        </authorList>
    </citation>
    <scope>NUCLEOTIDE SEQUENCE [LARGE SCALE GENOMIC DNA]</scope>
    <source>
        <strain evidence="2 3">BN140078</strain>
    </source>
</reference>
<dbReference type="Pfam" id="PF15071">
    <property type="entry name" value="TMEM220"/>
    <property type="match status" value="1"/>
</dbReference>
<evidence type="ECO:0008006" key="4">
    <source>
        <dbReference type="Google" id="ProtNLM"/>
    </source>
</evidence>
<proteinExistence type="predicted"/>
<evidence type="ECO:0000256" key="1">
    <source>
        <dbReference type="SAM" id="Phobius"/>
    </source>
</evidence>
<name>A0A5B2VNZ9_9BACT</name>
<protein>
    <recommendedName>
        <fullName evidence="4">Transmembrane family 220 protein</fullName>
    </recommendedName>
</protein>
<dbReference type="PANTHER" id="PTHR34262:SF1">
    <property type="entry name" value="TRANSMEMBRANE PROTEIN 220"/>
    <property type="match status" value="1"/>
</dbReference>
<evidence type="ECO:0000313" key="2">
    <source>
        <dbReference type="EMBL" id="KAA2240851.1"/>
    </source>
</evidence>
<evidence type="ECO:0000313" key="3">
    <source>
        <dbReference type="Proteomes" id="UP000324611"/>
    </source>
</evidence>
<keyword evidence="1" id="KW-1133">Transmembrane helix</keyword>
<dbReference type="RefSeq" id="WP_149842030.1">
    <property type="nucleotide sequence ID" value="NZ_VUOC01000004.1"/>
</dbReference>
<dbReference type="InterPro" id="IPR029377">
    <property type="entry name" value="TMEM220"/>
</dbReference>
<organism evidence="2 3">
    <name type="scientific">Chitinophaga agrisoli</name>
    <dbReference type="NCBI Taxonomy" id="2607653"/>
    <lineage>
        <taxon>Bacteria</taxon>
        <taxon>Pseudomonadati</taxon>
        <taxon>Bacteroidota</taxon>
        <taxon>Chitinophagia</taxon>
        <taxon>Chitinophagales</taxon>
        <taxon>Chitinophagaceae</taxon>
        <taxon>Chitinophaga</taxon>
    </lineage>
</organism>
<keyword evidence="1" id="KW-0472">Membrane</keyword>
<feature type="transmembrane region" description="Helical" evidence="1">
    <location>
        <begin position="106"/>
        <end position="123"/>
    </location>
</feature>
<feature type="transmembrane region" description="Helical" evidence="1">
    <location>
        <begin position="7"/>
        <end position="24"/>
    </location>
</feature>
<comment type="caution">
    <text evidence="2">The sequence shown here is derived from an EMBL/GenBank/DDBJ whole genome shotgun (WGS) entry which is preliminary data.</text>
</comment>
<dbReference type="EMBL" id="VUOC01000004">
    <property type="protein sequence ID" value="KAA2240851.1"/>
    <property type="molecule type" value="Genomic_DNA"/>
</dbReference>
<keyword evidence="1" id="KW-0812">Transmembrane</keyword>
<gene>
    <name evidence="2" type="ORF">F0L74_32490</name>
</gene>
<reference evidence="2 3" key="2">
    <citation type="submission" date="2019-09" db="EMBL/GenBank/DDBJ databases">
        <authorList>
            <person name="Jin C."/>
        </authorList>
    </citation>
    <scope>NUCLEOTIDE SEQUENCE [LARGE SCALE GENOMIC DNA]</scope>
    <source>
        <strain evidence="2 3">BN140078</strain>
    </source>
</reference>
<keyword evidence="3" id="KW-1185">Reference proteome</keyword>
<accession>A0A5B2VNZ9</accession>
<dbReference type="Proteomes" id="UP000324611">
    <property type="component" value="Unassembled WGS sequence"/>
</dbReference>
<dbReference type="AlphaFoldDB" id="A0A5B2VNZ9"/>
<feature type="transmembrane region" description="Helical" evidence="1">
    <location>
        <begin position="54"/>
        <end position="72"/>
    </location>
</feature>
<feature type="transmembrane region" description="Helical" evidence="1">
    <location>
        <begin position="30"/>
        <end position="47"/>
    </location>
</feature>